<protein>
    <submittedName>
        <fullName evidence="11">Ribosome biogenesis ATPase rix7</fullName>
    </submittedName>
</protein>
<evidence type="ECO:0000256" key="9">
    <source>
        <dbReference type="SAM" id="MobiDB-lite"/>
    </source>
</evidence>
<evidence type="ECO:0000256" key="7">
    <source>
        <dbReference type="ARBA" id="ARBA00022840"/>
    </source>
</evidence>
<dbReference type="Pfam" id="PF00004">
    <property type="entry name" value="AAA"/>
    <property type="match status" value="2"/>
</dbReference>
<keyword evidence="12" id="KW-1185">Reference proteome</keyword>
<dbReference type="PANTHER" id="PTHR23077:SF171">
    <property type="entry name" value="NUCLEAR VALOSIN-CONTAINING PROTEIN-LIKE"/>
    <property type="match status" value="1"/>
</dbReference>
<organism evidence="11 12">
    <name type="scientific">Pichia californica</name>
    <dbReference type="NCBI Taxonomy" id="460514"/>
    <lineage>
        <taxon>Eukaryota</taxon>
        <taxon>Fungi</taxon>
        <taxon>Dikarya</taxon>
        <taxon>Ascomycota</taxon>
        <taxon>Saccharomycotina</taxon>
        <taxon>Pichiomycetes</taxon>
        <taxon>Pichiales</taxon>
        <taxon>Pichiaceae</taxon>
        <taxon>Pichia</taxon>
    </lineage>
</organism>
<keyword evidence="8" id="KW-0539">Nucleus</keyword>
<dbReference type="GO" id="GO:1990275">
    <property type="term" value="F:preribosome binding"/>
    <property type="evidence" value="ECO:0007669"/>
    <property type="project" value="TreeGrafter"/>
</dbReference>
<evidence type="ECO:0000256" key="5">
    <source>
        <dbReference type="ARBA" id="ARBA00022737"/>
    </source>
</evidence>
<comment type="similarity">
    <text evidence="3">Belongs to the AAA ATPase family.</text>
</comment>
<dbReference type="InterPro" id="IPR015415">
    <property type="entry name" value="Spast_Vps4_C"/>
</dbReference>
<reference evidence="11" key="1">
    <citation type="submission" date="2020-11" db="EMBL/GenBank/DDBJ databases">
        <title>Kefir isolates.</title>
        <authorList>
            <person name="Marcisauskas S."/>
            <person name="Kim Y."/>
            <person name="Blasche S."/>
        </authorList>
    </citation>
    <scope>NUCLEOTIDE SEQUENCE</scope>
    <source>
        <strain evidence="11">Olga-1</strain>
    </source>
</reference>
<feature type="region of interest" description="Disordered" evidence="9">
    <location>
        <begin position="36"/>
        <end position="76"/>
    </location>
</feature>
<dbReference type="GO" id="GO:0005524">
    <property type="term" value="F:ATP binding"/>
    <property type="evidence" value="ECO:0007669"/>
    <property type="project" value="UniProtKB-KW"/>
</dbReference>
<dbReference type="Pfam" id="PF09336">
    <property type="entry name" value="Vps4_C"/>
    <property type="match status" value="1"/>
</dbReference>
<dbReference type="Gene3D" id="1.10.8.60">
    <property type="match status" value="2"/>
</dbReference>
<dbReference type="GO" id="GO:0042273">
    <property type="term" value="P:ribosomal large subunit biogenesis"/>
    <property type="evidence" value="ECO:0007669"/>
    <property type="project" value="UniProtKB-ARBA"/>
</dbReference>
<dbReference type="InterPro" id="IPR027417">
    <property type="entry name" value="P-loop_NTPase"/>
</dbReference>
<gene>
    <name evidence="11" type="primary">RIX7</name>
    <name evidence="11" type="ORF">C6P40_003393</name>
</gene>
<dbReference type="GO" id="GO:0003723">
    <property type="term" value="F:RNA binding"/>
    <property type="evidence" value="ECO:0007669"/>
    <property type="project" value="TreeGrafter"/>
</dbReference>
<dbReference type="FunFam" id="1.10.8.60:FF:000110">
    <property type="entry name" value="Ribosome biogenesis ATPase RIX7"/>
    <property type="match status" value="1"/>
</dbReference>
<dbReference type="GO" id="GO:0016020">
    <property type="term" value="C:membrane"/>
    <property type="evidence" value="ECO:0007669"/>
    <property type="project" value="UniProtKB-SubCell"/>
</dbReference>
<dbReference type="FunFam" id="3.40.50.300:FF:000365">
    <property type="entry name" value="Ribosome biogenesis ATPase RIX7"/>
    <property type="match status" value="1"/>
</dbReference>
<dbReference type="Pfam" id="PF17862">
    <property type="entry name" value="AAA_lid_3"/>
    <property type="match status" value="2"/>
</dbReference>
<dbReference type="GO" id="GO:0005730">
    <property type="term" value="C:nucleolus"/>
    <property type="evidence" value="ECO:0007669"/>
    <property type="project" value="UniProtKB-ARBA"/>
</dbReference>
<dbReference type="FunFam" id="3.40.50.300:FF:000018">
    <property type="entry name" value="Cell division control 48"/>
    <property type="match status" value="1"/>
</dbReference>
<feature type="region of interest" description="Disordered" evidence="9">
    <location>
        <begin position="210"/>
        <end position="234"/>
    </location>
</feature>
<dbReference type="InterPro" id="IPR003593">
    <property type="entry name" value="AAA+_ATPase"/>
</dbReference>
<evidence type="ECO:0000256" key="6">
    <source>
        <dbReference type="ARBA" id="ARBA00022741"/>
    </source>
</evidence>
<dbReference type="PANTHER" id="PTHR23077">
    <property type="entry name" value="AAA-FAMILY ATPASE"/>
    <property type="match status" value="1"/>
</dbReference>
<feature type="compositionally biased region" description="Polar residues" evidence="9">
    <location>
        <begin position="37"/>
        <end position="48"/>
    </location>
</feature>
<evidence type="ECO:0000256" key="1">
    <source>
        <dbReference type="ARBA" id="ARBA00004123"/>
    </source>
</evidence>
<feature type="compositionally biased region" description="Basic and acidic residues" evidence="9">
    <location>
        <begin position="215"/>
        <end position="231"/>
    </location>
</feature>
<dbReference type="SMART" id="SM00382">
    <property type="entry name" value="AAA"/>
    <property type="match status" value="2"/>
</dbReference>
<feature type="domain" description="AAA+ ATPase" evidence="10">
    <location>
        <begin position="621"/>
        <end position="757"/>
    </location>
</feature>
<proteinExistence type="inferred from homology"/>
<evidence type="ECO:0000313" key="12">
    <source>
        <dbReference type="Proteomes" id="UP000697127"/>
    </source>
</evidence>
<dbReference type="InterPro" id="IPR041569">
    <property type="entry name" value="AAA_lid_3"/>
</dbReference>
<evidence type="ECO:0000256" key="2">
    <source>
        <dbReference type="ARBA" id="ARBA00004170"/>
    </source>
</evidence>
<keyword evidence="7" id="KW-0067">ATP-binding</keyword>
<keyword evidence="5" id="KW-0677">Repeat</keyword>
<accession>A0A9P6WNA5</accession>
<dbReference type="PROSITE" id="PS00674">
    <property type="entry name" value="AAA"/>
    <property type="match status" value="1"/>
</dbReference>
<dbReference type="GO" id="GO:0016887">
    <property type="term" value="F:ATP hydrolysis activity"/>
    <property type="evidence" value="ECO:0007669"/>
    <property type="project" value="InterPro"/>
</dbReference>
<dbReference type="Gene3D" id="3.40.50.300">
    <property type="entry name" value="P-loop containing nucleotide triphosphate hydrolases"/>
    <property type="match status" value="2"/>
</dbReference>
<sequence length="888" mass="98816">MTKFQKSKPGLIQRDLDNKIYNHILQLLDDKTDTLKSAASQKVTSQDNKITEQEGEEREESKNKEDREEEGDGDFFSNAGIFTMALAKDLQFEEILEYIKLKDKSLSRMKMDILRKSIERTWTEIKNEEAEEISTLGIDINNNQDSNNYIDGDDDPDAELMEVKDLNLANKNIVNLWKKQESINSQEKESNINEENSNITETIDTIENKKKRKVKDKESSKQKRVKVDRSPPKMSLKSLGGLEEVFAELMEVVGMPVLHPEIYLSTGIQPPRGVLLHGPPGCGKTTIANSLAGDLGVSFINISAPSVVSGMSGESEKKVRELFDEAKSLAPCIVFIDEIDAITPKRDGGAQREMERRIVAQLLTCMDELTLENTNGKPVIVMGATNRPDSLDAALRRAGRFDREISINVPSEPARLCILERMTENLKISGDLGLKELAKLTPGFVGADLKALVTSAGIAAIKRIFSTLSDDSNPLLLEDELNTNDEMDIDNDEFVTPLTTPVTPSNPNSLVEEDEIINSPNKSIIKRIIKNKELSTIQKFLEKHPNPLTSKQLEPLFITREDFLTALPTIQPTAKREGFATVPDVSWANVGALSRIRVELHMAIVQPIKRPEIYLKVGISAPAGVLMWGPPGCGKTLLAKAVANESKANFISVKGPELLNKYVGESERAVRQVFSRARASVPCIIFFDELDALVPRRDSSLSESSSRVVNTLLTELDGLNNRRGIFVIGATNRPDMIDPAMLRPGRLDKTLYIELPNANERLDILKTLIKSNGTPIANDVNLTTISHDERCRNFSGADLSSLVREASVIALKRKIFIGIKDLDESVVDEDHEDLLNVEVTCEDFDKALDATNPSVSDRDRMKYEKLNKRLGWDKTKDNEGSKQDAADI</sequence>
<dbReference type="InterPro" id="IPR003959">
    <property type="entry name" value="ATPase_AAA_core"/>
</dbReference>
<keyword evidence="4" id="KW-0597">Phosphoprotein</keyword>
<dbReference type="InterPro" id="IPR050168">
    <property type="entry name" value="AAA_ATPase_domain"/>
</dbReference>
<dbReference type="EMBL" id="PUHW01000038">
    <property type="protein sequence ID" value="KAG0690279.1"/>
    <property type="molecule type" value="Genomic_DNA"/>
</dbReference>
<dbReference type="CDD" id="cd19518">
    <property type="entry name" value="RecA-like_NVL_r1-like"/>
    <property type="match status" value="1"/>
</dbReference>
<keyword evidence="6" id="KW-0547">Nucleotide-binding</keyword>
<dbReference type="Proteomes" id="UP000697127">
    <property type="component" value="Unassembled WGS sequence"/>
</dbReference>
<evidence type="ECO:0000313" key="11">
    <source>
        <dbReference type="EMBL" id="KAG0690279.1"/>
    </source>
</evidence>
<evidence type="ECO:0000259" key="10">
    <source>
        <dbReference type="SMART" id="SM00382"/>
    </source>
</evidence>
<comment type="subcellular location">
    <subcellularLocation>
        <location evidence="2">Membrane</location>
        <topology evidence="2">Peripheral membrane protein</topology>
    </subcellularLocation>
    <subcellularLocation>
        <location evidence="1">Nucleus</location>
    </subcellularLocation>
</comment>
<comment type="caution">
    <text evidence="11">The sequence shown here is derived from an EMBL/GenBank/DDBJ whole genome shotgun (WGS) entry which is preliminary data.</text>
</comment>
<evidence type="ECO:0000256" key="3">
    <source>
        <dbReference type="ARBA" id="ARBA00006914"/>
    </source>
</evidence>
<dbReference type="SUPFAM" id="SSF52540">
    <property type="entry name" value="P-loop containing nucleoside triphosphate hydrolases"/>
    <property type="match status" value="2"/>
</dbReference>
<dbReference type="InterPro" id="IPR003960">
    <property type="entry name" value="ATPase_AAA_CS"/>
</dbReference>
<feature type="domain" description="AAA+ ATPase" evidence="10">
    <location>
        <begin position="270"/>
        <end position="411"/>
    </location>
</feature>
<name>A0A9P6WNA5_9ASCO</name>
<dbReference type="CDD" id="cd19530">
    <property type="entry name" value="RecA-like_NVL_r2-like"/>
    <property type="match status" value="1"/>
</dbReference>
<evidence type="ECO:0000256" key="8">
    <source>
        <dbReference type="ARBA" id="ARBA00023242"/>
    </source>
</evidence>
<evidence type="ECO:0000256" key="4">
    <source>
        <dbReference type="ARBA" id="ARBA00022553"/>
    </source>
</evidence>
<dbReference type="AlphaFoldDB" id="A0A9P6WNA5"/>